<evidence type="ECO:0000313" key="1">
    <source>
        <dbReference type="EMBL" id="MPM96533.1"/>
    </source>
</evidence>
<gene>
    <name evidence="1" type="ORF">SDC9_143697</name>
</gene>
<accession>A0A645E6V1</accession>
<comment type="caution">
    <text evidence="1">The sequence shown here is derived from an EMBL/GenBank/DDBJ whole genome shotgun (WGS) entry which is preliminary data.</text>
</comment>
<evidence type="ECO:0008006" key="2">
    <source>
        <dbReference type="Google" id="ProtNLM"/>
    </source>
</evidence>
<name>A0A645E6V1_9ZZZZ</name>
<sequence length="47" mass="5214">MVAFLKGQKKICPEGATMRDIFLEYVKQQTAAGKEITSSIEGRIVVK</sequence>
<proteinExistence type="predicted"/>
<reference evidence="1" key="1">
    <citation type="submission" date="2019-08" db="EMBL/GenBank/DDBJ databases">
        <authorList>
            <person name="Kucharzyk K."/>
            <person name="Murdoch R.W."/>
            <person name="Higgins S."/>
            <person name="Loffler F."/>
        </authorList>
    </citation>
    <scope>NUCLEOTIDE SEQUENCE</scope>
</reference>
<dbReference type="EMBL" id="VSSQ01042906">
    <property type="protein sequence ID" value="MPM96533.1"/>
    <property type="molecule type" value="Genomic_DNA"/>
</dbReference>
<organism evidence="1">
    <name type="scientific">bioreactor metagenome</name>
    <dbReference type="NCBI Taxonomy" id="1076179"/>
    <lineage>
        <taxon>unclassified sequences</taxon>
        <taxon>metagenomes</taxon>
        <taxon>ecological metagenomes</taxon>
    </lineage>
</organism>
<dbReference type="AlphaFoldDB" id="A0A645E6V1"/>
<protein>
    <recommendedName>
        <fullName evidence="2">5'-Nucleotidase C-terminal domain-containing protein</fullName>
    </recommendedName>
</protein>